<evidence type="ECO:0000256" key="2">
    <source>
        <dbReference type="PROSITE-ProRule" id="PRU00169"/>
    </source>
</evidence>
<dbReference type="InterPro" id="IPR011006">
    <property type="entry name" value="CheY-like_superfamily"/>
</dbReference>
<reference evidence="5" key="1">
    <citation type="submission" date="2009-11" db="EMBL/GenBank/DDBJ databases">
        <title>The complete chromosome 1 of Sphaerobacter thermophilus DSM 20745.</title>
        <authorList>
            <person name="Lucas S."/>
            <person name="Copeland A."/>
            <person name="Lapidus A."/>
            <person name="Glavina del Rio T."/>
            <person name="Dalin E."/>
            <person name="Tice H."/>
            <person name="Bruce D."/>
            <person name="Goodwin L."/>
            <person name="Pitluck S."/>
            <person name="Kyrpides N."/>
            <person name="Mavromatis K."/>
            <person name="Ivanova N."/>
            <person name="Mikhailova N."/>
            <person name="LaButti K.M."/>
            <person name="Clum A."/>
            <person name="Sun H.I."/>
            <person name="Brettin T."/>
            <person name="Detter J.C."/>
            <person name="Han C."/>
            <person name="Larimer F."/>
            <person name="Land M."/>
            <person name="Hauser L."/>
            <person name="Markowitz V."/>
            <person name="Cheng J.F."/>
            <person name="Hugenholtz P."/>
            <person name="Woyke T."/>
            <person name="Wu D."/>
            <person name="Steenblock K."/>
            <person name="Schneider S."/>
            <person name="Pukall R."/>
            <person name="Goeker M."/>
            <person name="Klenk H.P."/>
            <person name="Eisen J.A."/>
        </authorList>
    </citation>
    <scope>NUCLEOTIDE SEQUENCE [LARGE SCALE GENOMIC DNA]</scope>
    <source>
        <strain evidence="5">ATCC 49802 / DSM 20745 / S 6022</strain>
    </source>
</reference>
<dbReference type="SUPFAM" id="SSF52172">
    <property type="entry name" value="CheY-like"/>
    <property type="match status" value="1"/>
</dbReference>
<dbReference type="InParanoid" id="D1C1G8"/>
<keyword evidence="5" id="KW-1185">Reference proteome</keyword>
<gene>
    <name evidence="4" type="ordered locus">Sthe_0648</name>
</gene>
<sequence>MARILIVDDDPAIRTLLDELLREEGYSTVLACDGQSAIEQARATQPHLILMDLMLPVLDGATAIRVLKSDPRTNQIRIIAMSAGHNLRLQADDLPADGVLSKPFDLDALLAHVAVYTRHVANHEQSEVAGA</sequence>
<dbReference type="InterPro" id="IPR001789">
    <property type="entry name" value="Sig_transdc_resp-reg_receiver"/>
</dbReference>
<dbReference type="EMBL" id="CP001823">
    <property type="protein sequence ID" value="ACZ38085.1"/>
    <property type="molecule type" value="Genomic_DNA"/>
</dbReference>
<keyword evidence="1 2" id="KW-0597">Phosphoprotein</keyword>
<dbReference type="SMART" id="SM00448">
    <property type="entry name" value="REC"/>
    <property type="match status" value="1"/>
</dbReference>
<dbReference type="OrthoDB" id="9790669at2"/>
<evidence type="ECO:0000259" key="3">
    <source>
        <dbReference type="PROSITE" id="PS50110"/>
    </source>
</evidence>
<dbReference type="AlphaFoldDB" id="D1C1G8"/>
<feature type="domain" description="Response regulatory" evidence="3">
    <location>
        <begin position="3"/>
        <end position="117"/>
    </location>
</feature>
<accession>D1C1G8</accession>
<dbReference type="GO" id="GO:0000160">
    <property type="term" value="P:phosphorelay signal transduction system"/>
    <property type="evidence" value="ECO:0007669"/>
    <property type="project" value="InterPro"/>
</dbReference>
<dbReference type="PANTHER" id="PTHR44591:SF23">
    <property type="entry name" value="CHEY SUBFAMILY"/>
    <property type="match status" value="1"/>
</dbReference>
<dbReference type="InterPro" id="IPR050595">
    <property type="entry name" value="Bact_response_regulator"/>
</dbReference>
<name>D1C1G8_SPHTD</name>
<dbReference type="HOGENOM" id="CLU_000445_69_8_0"/>
<evidence type="ECO:0000313" key="5">
    <source>
        <dbReference type="Proteomes" id="UP000002027"/>
    </source>
</evidence>
<feature type="modified residue" description="4-aspartylphosphate" evidence="2">
    <location>
        <position position="52"/>
    </location>
</feature>
<dbReference type="Gene3D" id="3.40.50.2300">
    <property type="match status" value="1"/>
</dbReference>
<dbReference type="KEGG" id="sti:Sthe_0648"/>
<organism evidence="4 5">
    <name type="scientific">Sphaerobacter thermophilus (strain ATCC 49802 / DSM 20745 / KCCM 41009 / NCIMB 13125 / S 6022)</name>
    <dbReference type="NCBI Taxonomy" id="479434"/>
    <lineage>
        <taxon>Bacteria</taxon>
        <taxon>Pseudomonadati</taxon>
        <taxon>Thermomicrobiota</taxon>
        <taxon>Thermomicrobia</taxon>
        <taxon>Sphaerobacterales</taxon>
        <taxon>Sphaerobacterineae</taxon>
        <taxon>Sphaerobacteraceae</taxon>
        <taxon>Sphaerobacter</taxon>
    </lineage>
</organism>
<reference evidence="4 5" key="2">
    <citation type="journal article" date="2010" name="Stand. Genomic Sci.">
        <title>Complete genome sequence of Desulfohalobium retbaense type strain (HR(100)).</title>
        <authorList>
            <person name="Spring S."/>
            <person name="Nolan M."/>
            <person name="Lapidus A."/>
            <person name="Glavina Del Rio T."/>
            <person name="Copeland A."/>
            <person name="Tice H."/>
            <person name="Cheng J.F."/>
            <person name="Lucas S."/>
            <person name="Land M."/>
            <person name="Chen F."/>
            <person name="Bruce D."/>
            <person name="Goodwin L."/>
            <person name="Pitluck S."/>
            <person name="Ivanova N."/>
            <person name="Mavromatis K."/>
            <person name="Mikhailova N."/>
            <person name="Pati A."/>
            <person name="Chen A."/>
            <person name="Palaniappan K."/>
            <person name="Hauser L."/>
            <person name="Chang Y.J."/>
            <person name="Jeffries C.D."/>
            <person name="Munk C."/>
            <person name="Kiss H."/>
            <person name="Chain P."/>
            <person name="Han C."/>
            <person name="Brettin T."/>
            <person name="Detter J.C."/>
            <person name="Schuler E."/>
            <person name="Goker M."/>
            <person name="Rohde M."/>
            <person name="Bristow J."/>
            <person name="Eisen J.A."/>
            <person name="Markowitz V."/>
            <person name="Hugenholtz P."/>
            <person name="Kyrpides N.C."/>
            <person name="Klenk H.P."/>
        </authorList>
    </citation>
    <scope>NUCLEOTIDE SEQUENCE [LARGE SCALE GENOMIC DNA]</scope>
    <source>
        <strain evidence="5">ATCC 49802 / DSM 20745 / S 6022</strain>
    </source>
</reference>
<dbReference type="PANTHER" id="PTHR44591">
    <property type="entry name" value="STRESS RESPONSE REGULATOR PROTEIN 1"/>
    <property type="match status" value="1"/>
</dbReference>
<evidence type="ECO:0000313" key="4">
    <source>
        <dbReference type="EMBL" id="ACZ38085.1"/>
    </source>
</evidence>
<dbReference type="PROSITE" id="PS50110">
    <property type="entry name" value="RESPONSE_REGULATORY"/>
    <property type="match status" value="1"/>
</dbReference>
<dbReference type="STRING" id="479434.Sthe_0648"/>
<dbReference type="Pfam" id="PF00072">
    <property type="entry name" value="Response_reg"/>
    <property type="match status" value="1"/>
</dbReference>
<proteinExistence type="predicted"/>
<dbReference type="eggNOG" id="COG0745">
    <property type="taxonomic scope" value="Bacteria"/>
</dbReference>
<protein>
    <submittedName>
        <fullName evidence="4">Response regulator receiver protein</fullName>
    </submittedName>
</protein>
<evidence type="ECO:0000256" key="1">
    <source>
        <dbReference type="ARBA" id="ARBA00022553"/>
    </source>
</evidence>
<dbReference type="Proteomes" id="UP000002027">
    <property type="component" value="Chromosome 1"/>
</dbReference>